<geneLocation type="plasmid" evidence="1 2">
    <name>pCdes1</name>
</geneLocation>
<evidence type="ECO:0000313" key="1">
    <source>
        <dbReference type="EMBL" id="ALC07160.1"/>
    </source>
</evidence>
<protein>
    <submittedName>
        <fullName evidence="1">Uncharacterized protein</fullName>
    </submittedName>
</protein>
<organism evidence="1 2">
    <name type="scientific">Corynebacterium deserti GIMN1.010</name>
    <dbReference type="NCBI Taxonomy" id="931089"/>
    <lineage>
        <taxon>Bacteria</taxon>
        <taxon>Bacillati</taxon>
        <taxon>Actinomycetota</taxon>
        <taxon>Actinomycetes</taxon>
        <taxon>Mycobacteriales</taxon>
        <taxon>Corynebacteriaceae</taxon>
        <taxon>Corynebacterium</taxon>
    </lineage>
</organism>
<evidence type="ECO:0000313" key="2">
    <source>
        <dbReference type="Proteomes" id="UP000068067"/>
    </source>
</evidence>
<accession>A0A0M4CP39</accession>
<dbReference type="EMBL" id="CP009221">
    <property type="protein sequence ID" value="ALC07160.1"/>
    <property type="molecule type" value="Genomic_DNA"/>
</dbReference>
<dbReference type="Proteomes" id="UP000068067">
    <property type="component" value="Plasmid pCdes1"/>
</dbReference>
<dbReference type="KEGG" id="cdx:CDES_14200"/>
<dbReference type="AlphaFoldDB" id="A0A0M4CP39"/>
<proteinExistence type="predicted"/>
<keyword evidence="2" id="KW-1185">Reference proteome</keyword>
<name>A0A0M4CP39_9CORY</name>
<gene>
    <name evidence="1" type="ORF">CDES_14200</name>
</gene>
<sequence>MLFAGFPDGPADEVDVAVIEILRLAAGPDLFEGSDEVLQQRWVAVDFFQDDVGKARGPGAQGLSS</sequence>
<reference evidence="1 2" key="1">
    <citation type="submission" date="2014-08" db="EMBL/GenBank/DDBJ databases">
        <title>Complete genome sequence of Corynebacterium deserti GIMN1.010 (=DSM 45689), isolated from desert sand in western China.</title>
        <authorList>
            <person name="Ruckert C."/>
            <person name="Albersmeier A."/>
            <person name="Kalinowski J."/>
        </authorList>
    </citation>
    <scope>NUCLEOTIDE SEQUENCE [LARGE SCALE GENOMIC DNA]</scope>
    <source>
        <strain evidence="1 2">GIMN1.010</strain>
        <plasmid evidence="1 2">pCdes1</plasmid>
    </source>
</reference>
<keyword evidence="1" id="KW-0614">Plasmid</keyword>